<keyword evidence="3" id="KW-1133">Transmembrane helix</keyword>
<dbReference type="SUPFAM" id="SSF56300">
    <property type="entry name" value="Metallo-dependent phosphatases"/>
    <property type="match status" value="1"/>
</dbReference>
<keyword evidence="3" id="KW-0472">Membrane</keyword>
<gene>
    <name evidence="5" type="ORF">C7379_102108</name>
</gene>
<comment type="caution">
    <text evidence="5">The sequence shown here is derived from an EMBL/GenBank/DDBJ whole genome shotgun (WGS) entry which is preliminary data.</text>
</comment>
<dbReference type="InterPro" id="IPR004843">
    <property type="entry name" value="Calcineurin-like_PHP"/>
</dbReference>
<dbReference type="CDD" id="cd07385">
    <property type="entry name" value="MPP_YkuE_C"/>
    <property type="match status" value="1"/>
</dbReference>
<feature type="transmembrane region" description="Helical" evidence="3">
    <location>
        <begin position="103"/>
        <end position="124"/>
    </location>
</feature>
<dbReference type="AlphaFoldDB" id="A0A2U0ULR3"/>
<evidence type="ECO:0000256" key="2">
    <source>
        <dbReference type="ARBA" id="ARBA00022801"/>
    </source>
</evidence>
<reference evidence="5 6" key="1">
    <citation type="submission" date="2018-05" db="EMBL/GenBank/DDBJ databases">
        <title>Genomic Encyclopedia of Type Strains, Phase IV (KMG-IV): sequencing the most valuable type-strain genomes for metagenomic binning, comparative biology and taxonomic classification.</title>
        <authorList>
            <person name="Goeker M."/>
        </authorList>
    </citation>
    <scope>NUCLEOTIDE SEQUENCE [LARGE SCALE GENOMIC DNA]</scope>
    <source>
        <strain evidence="5 6">DSM 100333</strain>
    </source>
</reference>
<keyword evidence="6" id="KW-1185">Reference proteome</keyword>
<feature type="transmembrane region" description="Helical" evidence="3">
    <location>
        <begin position="6"/>
        <end position="25"/>
    </location>
</feature>
<feature type="transmembrane region" description="Helical" evidence="3">
    <location>
        <begin position="37"/>
        <end position="53"/>
    </location>
</feature>
<dbReference type="InterPro" id="IPR051158">
    <property type="entry name" value="Metallophosphoesterase_sf"/>
</dbReference>
<accession>A0A2U0ULR3</accession>
<dbReference type="PANTHER" id="PTHR31302">
    <property type="entry name" value="TRANSMEMBRANE PROTEIN WITH METALLOPHOSPHOESTERASE DOMAIN-RELATED"/>
    <property type="match status" value="1"/>
</dbReference>
<dbReference type="InterPro" id="IPR029052">
    <property type="entry name" value="Metallo-depent_PP-like"/>
</dbReference>
<dbReference type="OrthoDB" id="9780884at2"/>
<dbReference type="GO" id="GO:0046872">
    <property type="term" value="F:metal ion binding"/>
    <property type="evidence" value="ECO:0007669"/>
    <property type="project" value="UniProtKB-KW"/>
</dbReference>
<name>A0A2U0ULR3_9BACT</name>
<keyword evidence="1" id="KW-0479">Metal-binding</keyword>
<protein>
    <recommendedName>
        <fullName evidence="4">Calcineurin-like phosphoesterase domain-containing protein</fullName>
    </recommendedName>
</protein>
<dbReference type="PANTHER" id="PTHR31302:SF31">
    <property type="entry name" value="PHOSPHODIESTERASE YAEI"/>
    <property type="match status" value="1"/>
</dbReference>
<keyword evidence="3" id="KW-0812">Transmembrane</keyword>
<feature type="transmembrane region" description="Helical" evidence="3">
    <location>
        <begin position="65"/>
        <end position="91"/>
    </location>
</feature>
<dbReference type="GO" id="GO:0016020">
    <property type="term" value="C:membrane"/>
    <property type="evidence" value="ECO:0007669"/>
    <property type="project" value="GOC"/>
</dbReference>
<organism evidence="5 6">
    <name type="scientific">Hallella colorans</name>
    <dbReference type="NCBI Taxonomy" id="1703337"/>
    <lineage>
        <taxon>Bacteria</taxon>
        <taxon>Pseudomonadati</taxon>
        <taxon>Bacteroidota</taxon>
        <taxon>Bacteroidia</taxon>
        <taxon>Bacteroidales</taxon>
        <taxon>Prevotellaceae</taxon>
        <taxon>Hallella</taxon>
    </lineage>
</organism>
<evidence type="ECO:0000256" key="3">
    <source>
        <dbReference type="SAM" id="Phobius"/>
    </source>
</evidence>
<dbReference type="Pfam" id="PF00149">
    <property type="entry name" value="Metallophos"/>
    <property type="match status" value="1"/>
</dbReference>
<feature type="domain" description="Calcineurin-like phosphoesterase" evidence="4">
    <location>
        <begin position="151"/>
        <end position="328"/>
    </location>
</feature>
<dbReference type="EMBL" id="QENY01000002">
    <property type="protein sequence ID" value="PVX58590.1"/>
    <property type="molecule type" value="Genomic_DNA"/>
</dbReference>
<sequence length="387" mass="44298">MVARIFYFLLFIIILPDLYFEVRYIRPAGRYRWWKRLALWLPTIGIIVYTVYLDHIRNFIPDNMAIIDIYLLILGLLVVPKILFILSILLGQGVARLRHGGRNWWYSLGAVLVFFCWYVIIYGATIGVRKLRVEHVELYFNDLPEAFDGYKIVHFTDAHVGSFNGNRRQILRGVVDSINAQRPDLITFTGDLQNIKPCEIRSAYPILAKLRAKDGIYSVLGNHDYSEYVHLNAAEEAANCQEVIALERQLGWRLLLNEHAIIRHGNDSLVIAGEENLEKPARADFPKTMRGVARGSFVVMLQHNPKAWERYIMPSGRVQLTLSGHVHGGQIAFFGFRPSSIIYKHDYGLFRENGKAMFVSAGVGGLIPFRFGMSPEVVLITLHRLNK</sequence>
<dbReference type="GO" id="GO:0008758">
    <property type="term" value="F:UDP-2,3-diacylglucosamine hydrolase activity"/>
    <property type="evidence" value="ECO:0007669"/>
    <property type="project" value="TreeGrafter"/>
</dbReference>
<dbReference type="RefSeq" id="WP_116615684.1">
    <property type="nucleotide sequence ID" value="NZ_QENY01000002.1"/>
</dbReference>
<proteinExistence type="predicted"/>
<evidence type="ECO:0000259" key="4">
    <source>
        <dbReference type="Pfam" id="PF00149"/>
    </source>
</evidence>
<dbReference type="Proteomes" id="UP000245870">
    <property type="component" value="Unassembled WGS sequence"/>
</dbReference>
<evidence type="ECO:0000313" key="6">
    <source>
        <dbReference type="Proteomes" id="UP000245870"/>
    </source>
</evidence>
<evidence type="ECO:0000313" key="5">
    <source>
        <dbReference type="EMBL" id="PVX58590.1"/>
    </source>
</evidence>
<keyword evidence="2" id="KW-0378">Hydrolase</keyword>
<dbReference type="Gene3D" id="3.60.21.10">
    <property type="match status" value="1"/>
</dbReference>
<evidence type="ECO:0000256" key="1">
    <source>
        <dbReference type="ARBA" id="ARBA00022723"/>
    </source>
</evidence>
<dbReference type="GO" id="GO:0009245">
    <property type="term" value="P:lipid A biosynthetic process"/>
    <property type="evidence" value="ECO:0007669"/>
    <property type="project" value="TreeGrafter"/>
</dbReference>